<comment type="caution">
    <text evidence="1">The sequence shown here is derived from an EMBL/GenBank/DDBJ whole genome shotgun (WGS) entry which is preliminary data.</text>
</comment>
<reference evidence="1 2" key="1">
    <citation type="submission" date="2018-10" db="EMBL/GenBank/DDBJ databases">
        <authorList>
            <person name="Vanduin D."/>
            <person name="Fouts D."/>
            <person name="Wright M."/>
            <person name="Sutton G."/>
            <person name="Nguyen K."/>
            <person name="Kreiswirth B."/>
            <person name="Chen L."/>
            <person name="Rojas L."/>
            <person name="Hujer A."/>
            <person name="Hujer K."/>
            <person name="Bonomo R."/>
            <person name="Adams M."/>
        </authorList>
    </citation>
    <scope>NUCLEOTIDE SEQUENCE [LARGE SCALE GENOMIC DNA]</scope>
    <source>
        <strain evidence="1 2">CRK0054</strain>
    </source>
</reference>
<dbReference type="Pfam" id="PF11041">
    <property type="entry name" value="Phage_Wedge1"/>
    <property type="match status" value="1"/>
</dbReference>
<organism evidence="1 2">
    <name type="scientific">Enterobacter roggenkampii</name>
    <dbReference type="NCBI Taxonomy" id="1812935"/>
    <lineage>
        <taxon>Bacteria</taxon>
        <taxon>Pseudomonadati</taxon>
        <taxon>Pseudomonadota</taxon>
        <taxon>Gammaproteobacteria</taxon>
        <taxon>Enterobacterales</taxon>
        <taxon>Enterobacteriaceae</taxon>
        <taxon>Enterobacter</taxon>
        <taxon>Enterobacter cloacae complex</taxon>
    </lineage>
</organism>
<dbReference type="AlphaFoldDB" id="A0AAX1WKN4"/>
<accession>A0AAX1WKN4</accession>
<proteinExistence type="predicted"/>
<dbReference type="Proteomes" id="UP000286098">
    <property type="component" value="Unassembled WGS sequence"/>
</dbReference>
<protein>
    <submittedName>
        <fullName evidence="1">DUF2612 domain-containing protein</fullName>
    </submittedName>
</protein>
<evidence type="ECO:0000313" key="2">
    <source>
        <dbReference type="Proteomes" id="UP000286098"/>
    </source>
</evidence>
<evidence type="ECO:0000313" key="1">
    <source>
        <dbReference type="EMBL" id="RNT45969.1"/>
    </source>
</evidence>
<name>A0AAX1WKN4_9ENTR</name>
<dbReference type="EMBL" id="NEYZ02000027">
    <property type="protein sequence ID" value="RNT45969.1"/>
    <property type="molecule type" value="Genomic_DNA"/>
</dbReference>
<dbReference type="InterPro" id="IPR021283">
    <property type="entry name" value="Phage_Wedge1"/>
</dbReference>
<sequence>MKEQEALVATLGQLDSEFDRLRQDLAIAFAPEVTKLLSIIDTFNQAISLDDFTDEFITKVWDLTTNETFGLDIWGKIVGIGRYITAPIDSDSFGFSEADNGASDYPLPFNDSPFYAGVQETTSVRLADDAYRTLILCKAFSNISIATIPEINKFLSMLFAGRGRAYCTNYRDMTIGITFEFSLAPFEESILTNYDVVPVPSGVQLNIRQVVPPYFGFATDAYPFNDGTFYRD</sequence>
<gene>
    <name evidence="1" type="ORF">B9059_004995</name>
</gene>